<accession>A0ABX5BKE8</accession>
<name>A0ABX5BKE8_9XANT</name>
<organism evidence="1 2">
    <name type="scientific">Xanthomonas bromi</name>
    <dbReference type="NCBI Taxonomy" id="56449"/>
    <lineage>
        <taxon>Bacteria</taxon>
        <taxon>Pseudomonadati</taxon>
        <taxon>Pseudomonadota</taxon>
        <taxon>Gammaproteobacteria</taxon>
        <taxon>Lysobacterales</taxon>
        <taxon>Lysobacteraceae</taxon>
        <taxon>Xanthomonas</taxon>
    </lineage>
</organism>
<keyword evidence="2" id="KW-1185">Reference proteome</keyword>
<evidence type="ECO:0000313" key="1">
    <source>
        <dbReference type="EMBL" id="PPV05064.1"/>
    </source>
</evidence>
<protein>
    <submittedName>
        <fullName evidence="1">Uncharacterized protein</fullName>
    </submittedName>
</protein>
<gene>
    <name evidence="1" type="ORF">XbrCFBP1976_19060</name>
</gene>
<evidence type="ECO:0000313" key="2">
    <source>
        <dbReference type="Proteomes" id="UP000239710"/>
    </source>
</evidence>
<reference evidence="1 2" key="1">
    <citation type="submission" date="2016-08" db="EMBL/GenBank/DDBJ databases">
        <title>Evolution of the type three secretion system and type three effector repertoires in Xanthomonas.</title>
        <authorList>
            <person name="Merda D."/>
            <person name="Briand M."/>
            <person name="Bosis E."/>
            <person name="Rousseau C."/>
            <person name="Portier P."/>
            <person name="Jacques M.-A."/>
            <person name="Fischer-Le Saux M."/>
        </authorList>
    </citation>
    <scope>NUCLEOTIDE SEQUENCE [LARGE SCALE GENOMIC DNA]</scope>
    <source>
        <strain evidence="1 2">CFBP1976</strain>
    </source>
</reference>
<dbReference type="EMBL" id="MDCE01000039">
    <property type="protein sequence ID" value="PPV05064.1"/>
    <property type="molecule type" value="Genomic_DNA"/>
</dbReference>
<comment type="caution">
    <text evidence="1">The sequence shown here is derived from an EMBL/GenBank/DDBJ whole genome shotgun (WGS) entry which is preliminary data.</text>
</comment>
<dbReference type="Proteomes" id="UP000239710">
    <property type="component" value="Unassembled WGS sequence"/>
</dbReference>
<proteinExistence type="predicted"/>
<sequence>MAVDGGSAAVSIYGAPHEPHNALRRDKAVMQVDGCVPRDPWPRQRTDRFRLGRGAALRARMIPHATHHQERK</sequence>